<organism evidence="3 4">
    <name type="scientific">Candidatus Korobacter versatilis</name>
    <dbReference type="NCBI Taxonomy" id="658062"/>
    <lineage>
        <taxon>Bacteria</taxon>
        <taxon>Pseudomonadati</taxon>
        <taxon>Acidobacteriota</taxon>
        <taxon>Terriglobia</taxon>
        <taxon>Terriglobales</taxon>
        <taxon>Candidatus Korobacteraceae</taxon>
        <taxon>Candidatus Korobacter</taxon>
    </lineage>
</organism>
<evidence type="ECO:0000313" key="3">
    <source>
        <dbReference type="EMBL" id="MBI2677880.1"/>
    </source>
</evidence>
<reference evidence="3" key="1">
    <citation type="submission" date="2020-07" db="EMBL/GenBank/DDBJ databases">
        <title>Huge and variable diversity of episymbiotic CPR bacteria and DPANN archaea in groundwater ecosystems.</title>
        <authorList>
            <person name="He C.Y."/>
            <person name="Keren R."/>
            <person name="Whittaker M."/>
            <person name="Farag I.F."/>
            <person name="Doudna J."/>
            <person name="Cate J.H.D."/>
            <person name="Banfield J.F."/>
        </authorList>
    </citation>
    <scope>NUCLEOTIDE SEQUENCE</scope>
    <source>
        <strain evidence="3">NC_groundwater_580_Pr5_B-0.1um_64_19</strain>
    </source>
</reference>
<dbReference type="Gene3D" id="3.30.830.10">
    <property type="entry name" value="Metalloenzyme, LuxS/M16 peptidase-like"/>
    <property type="match status" value="2"/>
</dbReference>
<dbReference type="InterPro" id="IPR050361">
    <property type="entry name" value="MPP/UQCRC_Complex"/>
</dbReference>
<dbReference type="PANTHER" id="PTHR11851:SF224">
    <property type="entry name" value="PROCESSING PROTEASE"/>
    <property type="match status" value="1"/>
</dbReference>
<gene>
    <name evidence="3" type="ORF">HYX28_03775</name>
</gene>
<accession>A0A932ENM9</accession>
<dbReference type="EMBL" id="JACPNR010000004">
    <property type="protein sequence ID" value="MBI2677880.1"/>
    <property type="molecule type" value="Genomic_DNA"/>
</dbReference>
<dbReference type="PANTHER" id="PTHR11851">
    <property type="entry name" value="METALLOPROTEASE"/>
    <property type="match status" value="1"/>
</dbReference>
<comment type="caution">
    <text evidence="3">The sequence shown here is derived from an EMBL/GenBank/DDBJ whole genome shotgun (WGS) entry which is preliminary data.</text>
</comment>
<evidence type="ECO:0000313" key="4">
    <source>
        <dbReference type="Proteomes" id="UP000779809"/>
    </source>
</evidence>
<feature type="signal peptide" evidence="1">
    <location>
        <begin position="1"/>
        <end position="21"/>
    </location>
</feature>
<feature type="chain" id="PRO_5038131534" evidence="1">
    <location>
        <begin position="22"/>
        <end position="541"/>
    </location>
</feature>
<name>A0A932ENM9_9BACT</name>
<dbReference type="InterPro" id="IPR011249">
    <property type="entry name" value="Metalloenz_LuxS/M16"/>
</dbReference>
<sequence length="541" mass="59039">MRRLAALLITVLTASSAVAMAQGATPAPAAKAKRSATTTKAAAMAGNIVSMPSPSPLYQIQIMVRAGSANDPVGKEGTASLVGDALIEGGFGSTKAPVTKEKLAEITRPWGEAALPRIRVDKQATTISMLVPKENLQQFLAQVLRPMLQKPLFDAKEVDRLKKEALVNIQSRIRFEQQEQLGLLALDGGIFAGTPLGHLAGGTVQGVSAITRQDLADFYKQYFTRENVFITTTASSAAEQNAIAAVLPAGGTAAATMDVKPAAVKGRELLIITQPNAIATGIHFGFPIDVKRGDADYWPLFVANVFLGTHRDGFGHLYQTIREERGYNYGDYSYIEWLVGRPFFLFPPPGTPRSAQYFSVWVRPVATQYTQFIAKAATAELDNFIKNGMTPEQVAAAKNKARTLYLKYSDSKSRQLGYKLDDMFYGMRDHGYLDEMLKDVDAVTPEQVNGAIKKHLQTANMKYVIVTNQSVGDKLADEIANSANIVSKSLAEYHITEPVPAEKQAMLKQDEAWKTYPLNIARDRIKVVKAEQMFETDGGAK</sequence>
<dbReference type="Pfam" id="PF05193">
    <property type="entry name" value="Peptidase_M16_C"/>
    <property type="match status" value="1"/>
</dbReference>
<feature type="domain" description="Peptidase M16 C-terminal" evidence="2">
    <location>
        <begin position="210"/>
        <end position="400"/>
    </location>
</feature>
<evidence type="ECO:0000256" key="1">
    <source>
        <dbReference type="SAM" id="SignalP"/>
    </source>
</evidence>
<dbReference type="InterPro" id="IPR007863">
    <property type="entry name" value="Peptidase_M16_C"/>
</dbReference>
<evidence type="ECO:0000259" key="2">
    <source>
        <dbReference type="Pfam" id="PF05193"/>
    </source>
</evidence>
<keyword evidence="1" id="KW-0732">Signal</keyword>
<protein>
    <submittedName>
        <fullName evidence="3">Insulinase family protein</fullName>
    </submittedName>
</protein>
<dbReference type="AlphaFoldDB" id="A0A932ENM9"/>
<dbReference type="Proteomes" id="UP000779809">
    <property type="component" value="Unassembled WGS sequence"/>
</dbReference>
<dbReference type="SUPFAM" id="SSF63411">
    <property type="entry name" value="LuxS/MPP-like metallohydrolase"/>
    <property type="match status" value="2"/>
</dbReference>
<dbReference type="GO" id="GO:0046872">
    <property type="term" value="F:metal ion binding"/>
    <property type="evidence" value="ECO:0007669"/>
    <property type="project" value="InterPro"/>
</dbReference>
<proteinExistence type="predicted"/>